<dbReference type="EMBL" id="ML122255">
    <property type="protein sequence ID" value="RPD63951.1"/>
    <property type="molecule type" value="Genomic_DNA"/>
</dbReference>
<gene>
    <name evidence="2" type="ORF">L227DRAFT_641243</name>
</gene>
<dbReference type="Proteomes" id="UP000313359">
    <property type="component" value="Unassembled WGS sequence"/>
</dbReference>
<feature type="domain" description="DUF4470" evidence="1">
    <location>
        <begin position="15"/>
        <end position="54"/>
    </location>
</feature>
<evidence type="ECO:0000313" key="2">
    <source>
        <dbReference type="EMBL" id="RPD63951.1"/>
    </source>
</evidence>
<organism evidence="2 3">
    <name type="scientific">Lentinus tigrinus ALCF2SS1-6</name>
    <dbReference type="NCBI Taxonomy" id="1328759"/>
    <lineage>
        <taxon>Eukaryota</taxon>
        <taxon>Fungi</taxon>
        <taxon>Dikarya</taxon>
        <taxon>Basidiomycota</taxon>
        <taxon>Agaricomycotina</taxon>
        <taxon>Agaricomycetes</taxon>
        <taxon>Polyporales</taxon>
        <taxon>Polyporaceae</taxon>
        <taxon>Lentinus</taxon>
    </lineage>
</organism>
<name>A0A5C2SJX7_9APHY</name>
<keyword evidence="3" id="KW-1185">Reference proteome</keyword>
<reference evidence="2" key="1">
    <citation type="journal article" date="2018" name="Genome Biol. Evol.">
        <title>Genomics and development of Lentinus tigrinus, a white-rot wood-decaying mushroom with dimorphic fruiting bodies.</title>
        <authorList>
            <person name="Wu B."/>
            <person name="Xu Z."/>
            <person name="Knudson A."/>
            <person name="Carlson A."/>
            <person name="Chen N."/>
            <person name="Kovaka S."/>
            <person name="LaButti K."/>
            <person name="Lipzen A."/>
            <person name="Pennachio C."/>
            <person name="Riley R."/>
            <person name="Schakwitz W."/>
            <person name="Umezawa K."/>
            <person name="Ohm R.A."/>
            <person name="Grigoriev I.V."/>
            <person name="Nagy L.G."/>
            <person name="Gibbons J."/>
            <person name="Hibbett D."/>
        </authorList>
    </citation>
    <scope>NUCLEOTIDE SEQUENCE [LARGE SCALE GENOMIC DNA]</scope>
    <source>
        <strain evidence="2">ALCF2SS1-6</strain>
    </source>
</reference>
<dbReference type="OrthoDB" id="432970at2759"/>
<dbReference type="InterPro" id="IPR027974">
    <property type="entry name" value="DUF4470"/>
</dbReference>
<evidence type="ECO:0000313" key="3">
    <source>
        <dbReference type="Proteomes" id="UP000313359"/>
    </source>
</evidence>
<protein>
    <recommendedName>
        <fullName evidence="1">DUF4470 domain-containing protein</fullName>
    </recommendedName>
</protein>
<dbReference type="AlphaFoldDB" id="A0A5C2SJX7"/>
<sequence>MSHPFFWPGKYYFYPIGNTSAVCLTRDLPPEEHGDILLLGCGDPRHILYTIYCEADASRNILLFSLFVDRIPTASIWNIFYHMHLDAESHSILITQCKTLVDLSENARKWRASPYAALLRMSTDFTLSEVRRHWLLYAAMPGLPPARQQAIREAYRLTFKQSTGHPLTSSRSAGPTVLKAAQTAINEGKNYFRTGTTLIRSKDISEAKLLNPTFAYSLVGEGCPVHYATDPLATFHFAAVFGNARSSIDIEDMAREARLQFSNWSCRALRSFSATGALDSGISVAQFGTQLIHLDKEEFVAGGAPTSFNVIETFNLVDHIGLLNILVAAAPIMSSSPFTVLRRQKRIRGFPAVQRGAESVYDVANV</sequence>
<dbReference type="STRING" id="1328759.A0A5C2SJX7"/>
<accession>A0A5C2SJX7</accession>
<dbReference type="Pfam" id="PF14737">
    <property type="entry name" value="DUF4470"/>
    <property type="match status" value="1"/>
</dbReference>
<evidence type="ECO:0000259" key="1">
    <source>
        <dbReference type="Pfam" id="PF14737"/>
    </source>
</evidence>
<proteinExistence type="predicted"/>